<evidence type="ECO:0000256" key="1">
    <source>
        <dbReference type="ARBA" id="ARBA00005417"/>
    </source>
</evidence>
<dbReference type="InterPro" id="IPR050107">
    <property type="entry name" value="ABC_carbohydrate_import_ATPase"/>
</dbReference>
<dbReference type="GO" id="GO:0005524">
    <property type="term" value="F:ATP binding"/>
    <property type="evidence" value="ECO:0007669"/>
    <property type="project" value="UniProtKB-KW"/>
</dbReference>
<keyword evidence="4" id="KW-0762">Sugar transport</keyword>
<dbReference type="SMART" id="SM00382">
    <property type="entry name" value="AAA"/>
    <property type="match status" value="1"/>
</dbReference>
<dbReference type="Proteomes" id="UP000469011">
    <property type="component" value="Unassembled WGS sequence"/>
</dbReference>
<dbReference type="Pfam" id="PF00005">
    <property type="entry name" value="ABC_tran"/>
    <property type="match status" value="2"/>
</dbReference>
<evidence type="ECO:0000256" key="9">
    <source>
        <dbReference type="ARBA" id="ARBA00023136"/>
    </source>
</evidence>
<keyword evidence="2" id="KW-0813">Transport</keyword>
<reference evidence="11 12" key="1">
    <citation type="submission" date="2020-01" db="EMBL/GenBank/DDBJ databases">
        <title>Jiella pacifica sp. nov.</title>
        <authorList>
            <person name="Xue Z."/>
            <person name="Zhu S."/>
            <person name="Chen J."/>
            <person name="Yang J."/>
        </authorList>
    </citation>
    <scope>NUCLEOTIDE SEQUENCE [LARGE SCALE GENOMIC DNA]</scope>
    <source>
        <strain evidence="11 12">40Bstr34</strain>
    </source>
</reference>
<protein>
    <submittedName>
        <fullName evidence="11">ATP-binding cassette domain-containing protein</fullName>
    </submittedName>
</protein>
<keyword evidence="7 11" id="KW-0067">ATP-binding</keyword>
<dbReference type="PANTHER" id="PTHR43790">
    <property type="entry name" value="CARBOHYDRATE TRANSPORT ATP-BINDING PROTEIN MG119-RELATED"/>
    <property type="match status" value="1"/>
</dbReference>
<evidence type="ECO:0000256" key="5">
    <source>
        <dbReference type="ARBA" id="ARBA00022737"/>
    </source>
</evidence>
<dbReference type="EMBL" id="JAAAMG010000002">
    <property type="protein sequence ID" value="NDW03689.1"/>
    <property type="molecule type" value="Genomic_DNA"/>
</dbReference>
<evidence type="ECO:0000256" key="7">
    <source>
        <dbReference type="ARBA" id="ARBA00022840"/>
    </source>
</evidence>
<keyword evidence="5" id="KW-0677">Repeat</keyword>
<dbReference type="InterPro" id="IPR003439">
    <property type="entry name" value="ABC_transporter-like_ATP-bd"/>
</dbReference>
<dbReference type="GO" id="GO:0016887">
    <property type="term" value="F:ATP hydrolysis activity"/>
    <property type="evidence" value="ECO:0007669"/>
    <property type="project" value="InterPro"/>
</dbReference>
<keyword evidence="3" id="KW-1003">Cell membrane</keyword>
<keyword evidence="12" id="KW-1185">Reference proteome</keyword>
<evidence type="ECO:0000259" key="10">
    <source>
        <dbReference type="PROSITE" id="PS50893"/>
    </source>
</evidence>
<gene>
    <name evidence="11" type="ORF">GTK09_04545</name>
</gene>
<dbReference type="AlphaFoldDB" id="A0A6N9T195"/>
<dbReference type="InterPro" id="IPR003593">
    <property type="entry name" value="AAA+_ATPase"/>
</dbReference>
<comment type="similarity">
    <text evidence="1">Belongs to the ABC transporter superfamily.</text>
</comment>
<evidence type="ECO:0000313" key="11">
    <source>
        <dbReference type="EMBL" id="NDW03689.1"/>
    </source>
</evidence>
<dbReference type="InterPro" id="IPR027417">
    <property type="entry name" value="P-loop_NTPase"/>
</dbReference>
<feature type="domain" description="ABC transporter" evidence="10">
    <location>
        <begin position="9"/>
        <end position="245"/>
    </location>
</feature>
<name>A0A6N9T195_9HYPH</name>
<keyword evidence="9" id="KW-0472">Membrane</keyword>
<dbReference type="PROSITE" id="PS00211">
    <property type="entry name" value="ABC_TRANSPORTER_1"/>
    <property type="match status" value="1"/>
</dbReference>
<evidence type="ECO:0000256" key="3">
    <source>
        <dbReference type="ARBA" id="ARBA00022475"/>
    </source>
</evidence>
<feature type="domain" description="ABC transporter" evidence="10">
    <location>
        <begin position="260"/>
        <end position="505"/>
    </location>
</feature>
<dbReference type="CDD" id="cd03215">
    <property type="entry name" value="ABC_Carb_Monos_II"/>
    <property type="match status" value="1"/>
</dbReference>
<evidence type="ECO:0000256" key="4">
    <source>
        <dbReference type="ARBA" id="ARBA00022597"/>
    </source>
</evidence>
<evidence type="ECO:0000256" key="2">
    <source>
        <dbReference type="ARBA" id="ARBA00022448"/>
    </source>
</evidence>
<evidence type="ECO:0000313" key="12">
    <source>
        <dbReference type="Proteomes" id="UP000469011"/>
    </source>
</evidence>
<dbReference type="PROSITE" id="PS50893">
    <property type="entry name" value="ABC_TRANSPORTER_2"/>
    <property type="match status" value="2"/>
</dbReference>
<keyword evidence="8" id="KW-1278">Translocase</keyword>
<dbReference type="SUPFAM" id="SSF52540">
    <property type="entry name" value="P-loop containing nucleoside triphosphate hydrolases"/>
    <property type="match status" value="2"/>
</dbReference>
<dbReference type="RefSeq" id="WP_163461293.1">
    <property type="nucleotide sequence ID" value="NZ_JAAAMG010000002.1"/>
</dbReference>
<sequence length="517" mass="55566">MSNDRPPAIAIEGLSKAFGATRALDDVSFTVAPGTVHALLGENGAGKSTTMKLLSGLIEPDAGTIQVDGRAMRLRKPRDAHRAGIQTAFQELTLVPDLTVLENMIMPYAPVGLAGTMRKRAAGRAVAEHFDRLDVSIDPNALAASLDLAERQKIEIARALFRQPQILLLDEPTSALAGGDVAWLGRIVADAKRRGVTILFISHRMPEVREFCDRLTILRNGRHIVTCDVDDITDAAVVEKIIGRSISKTFPPKPAQSDAPAAEPVLELRGVSAGTKLRDIDLDLRPGEIHGVAGLQGMGQVALFRACFGATPILAGELRVDGRPVRLSSPADALHPSLRIGLLPEDRKSEGLFLKLDGSKNATLPTIARFSRHGLIDRAAEREATLAAFRAVEVDDRAIYMPAGSFSGGNQQKIAIAKWILAESRILLLFDPTRGIDVGTKHQLYQLMRDFADAGGAVLFHSTEVPELVHLSDRVSVLYEGEIVARLEGDAISEISVMAAALGGADPVAVPRLEMIH</sequence>
<dbReference type="Gene3D" id="3.40.50.300">
    <property type="entry name" value="P-loop containing nucleotide triphosphate hydrolases"/>
    <property type="match status" value="2"/>
</dbReference>
<dbReference type="CDD" id="cd03216">
    <property type="entry name" value="ABC_Carb_Monos_I"/>
    <property type="match status" value="1"/>
</dbReference>
<organism evidence="11 12">
    <name type="scientific">Jiella pacifica</name>
    <dbReference type="NCBI Taxonomy" id="2696469"/>
    <lineage>
        <taxon>Bacteria</taxon>
        <taxon>Pseudomonadati</taxon>
        <taxon>Pseudomonadota</taxon>
        <taxon>Alphaproteobacteria</taxon>
        <taxon>Hyphomicrobiales</taxon>
        <taxon>Aurantimonadaceae</taxon>
        <taxon>Jiella</taxon>
    </lineage>
</organism>
<dbReference type="InterPro" id="IPR017871">
    <property type="entry name" value="ABC_transporter-like_CS"/>
</dbReference>
<keyword evidence="6" id="KW-0547">Nucleotide-binding</keyword>
<evidence type="ECO:0000256" key="8">
    <source>
        <dbReference type="ARBA" id="ARBA00022967"/>
    </source>
</evidence>
<accession>A0A6N9T195</accession>
<evidence type="ECO:0000256" key="6">
    <source>
        <dbReference type="ARBA" id="ARBA00022741"/>
    </source>
</evidence>
<dbReference type="PANTHER" id="PTHR43790:SF3">
    <property type="entry name" value="D-ALLOSE IMPORT ATP-BINDING PROTEIN ALSA-RELATED"/>
    <property type="match status" value="1"/>
</dbReference>
<comment type="caution">
    <text evidence="11">The sequence shown here is derived from an EMBL/GenBank/DDBJ whole genome shotgun (WGS) entry which is preliminary data.</text>
</comment>
<proteinExistence type="inferred from homology"/>